<dbReference type="EMBL" id="QGLO01000004">
    <property type="protein sequence ID" value="PXY91429.1"/>
    <property type="molecule type" value="Genomic_DNA"/>
</dbReference>
<protein>
    <submittedName>
        <fullName evidence="1">Uncharacterized protein</fullName>
    </submittedName>
</protein>
<evidence type="ECO:0000313" key="1">
    <source>
        <dbReference type="EMBL" id="PXY91429.1"/>
    </source>
</evidence>
<dbReference type="Proteomes" id="UP000247673">
    <property type="component" value="Unassembled WGS sequence"/>
</dbReference>
<keyword evidence="2" id="KW-1185">Reference proteome</keyword>
<gene>
    <name evidence="1" type="ORF">DKK78_03610</name>
</gene>
<name>A0A2V4DVB1_9GAMM</name>
<dbReference type="OrthoDB" id="7068718at2"/>
<reference evidence="1 2" key="1">
    <citation type="submission" date="2018-05" db="EMBL/GenBank/DDBJ databases">
        <title>Reference genomes for bee gut microbiota database.</title>
        <authorList>
            <person name="Ellegaard K.M."/>
        </authorList>
    </citation>
    <scope>NUCLEOTIDE SEQUENCE [LARGE SCALE GENOMIC DNA]</scope>
    <source>
        <strain evidence="1 2">ESL0172</strain>
    </source>
</reference>
<organism evidence="1 2">
    <name type="scientific">Gilliamella apis</name>
    <dbReference type="NCBI Taxonomy" id="1970738"/>
    <lineage>
        <taxon>Bacteria</taxon>
        <taxon>Pseudomonadati</taxon>
        <taxon>Pseudomonadota</taxon>
        <taxon>Gammaproteobacteria</taxon>
        <taxon>Orbales</taxon>
        <taxon>Orbaceae</taxon>
        <taxon>Gilliamella</taxon>
    </lineage>
</organism>
<dbReference type="AlphaFoldDB" id="A0A2V4DVB1"/>
<sequence length="157" mass="17922">MKKIMLCLLLFPLFVFAKEIKYKEWSVRINTDPITDEKKVSMTSVYVSDSTSISSAFFTVGCDLVVITPFSVDNNLKGYEDGLIKVIFRADKKAPVEMEWEIKNGVLITNQKDFLNKEIQDAKKFIIRVGSKSTVDLKFPLAGYKKAYENLEKECSN</sequence>
<evidence type="ECO:0000313" key="2">
    <source>
        <dbReference type="Proteomes" id="UP000247673"/>
    </source>
</evidence>
<proteinExistence type="predicted"/>
<comment type="caution">
    <text evidence="1">The sequence shown here is derived from an EMBL/GenBank/DDBJ whole genome shotgun (WGS) entry which is preliminary data.</text>
</comment>
<accession>A0A2V4DVB1</accession>
<dbReference type="RefSeq" id="WP_065578852.1">
    <property type="nucleotide sequence ID" value="NZ_CP132381.1"/>
</dbReference>